<accession>A0A5J4PPQ3</accession>
<dbReference type="SUPFAM" id="SSF47413">
    <property type="entry name" value="lambda repressor-like DNA-binding domains"/>
    <property type="match status" value="1"/>
</dbReference>
<dbReference type="AlphaFoldDB" id="A0A5J4PPQ3"/>
<dbReference type="InterPro" id="IPR010982">
    <property type="entry name" value="Lambda_DNA-bd_dom_sf"/>
</dbReference>
<dbReference type="PROSITE" id="PS50943">
    <property type="entry name" value="HTH_CROC1"/>
    <property type="match status" value="1"/>
</dbReference>
<comment type="caution">
    <text evidence="2">The sequence shown here is derived from an EMBL/GenBank/DDBJ whole genome shotgun (WGS) entry which is preliminary data.</text>
</comment>
<dbReference type="CDD" id="cd00093">
    <property type="entry name" value="HTH_XRE"/>
    <property type="match status" value="1"/>
</dbReference>
<dbReference type="EMBL" id="SNRY01007372">
    <property type="protein sequence ID" value="KAA6310544.1"/>
    <property type="molecule type" value="Genomic_DNA"/>
</dbReference>
<organism evidence="2">
    <name type="scientific">termite gut metagenome</name>
    <dbReference type="NCBI Taxonomy" id="433724"/>
    <lineage>
        <taxon>unclassified sequences</taxon>
        <taxon>metagenomes</taxon>
        <taxon>organismal metagenomes</taxon>
    </lineage>
</organism>
<sequence length="110" mass="12741">MMYTDNIITFDKDDSPNAIIYSIAQRVKERRLEKNFTQKEFASHAGLSFGTYRRFETCGEISLRGLVMIALALDMTNDFETIFSTQSYNSISEILNLEKTKQRKRGGKKR</sequence>
<dbReference type="Pfam" id="PF01381">
    <property type="entry name" value="HTH_3"/>
    <property type="match status" value="1"/>
</dbReference>
<dbReference type="Gene3D" id="1.10.260.40">
    <property type="entry name" value="lambda repressor-like DNA-binding domains"/>
    <property type="match status" value="1"/>
</dbReference>
<protein>
    <recommendedName>
        <fullName evidence="1">HTH cro/C1-type domain-containing protein</fullName>
    </recommendedName>
</protein>
<dbReference type="GO" id="GO:0003677">
    <property type="term" value="F:DNA binding"/>
    <property type="evidence" value="ECO:0007669"/>
    <property type="project" value="InterPro"/>
</dbReference>
<dbReference type="SMART" id="SM00530">
    <property type="entry name" value="HTH_XRE"/>
    <property type="match status" value="1"/>
</dbReference>
<gene>
    <name evidence="2" type="ORF">EZS27_038168</name>
</gene>
<proteinExistence type="predicted"/>
<evidence type="ECO:0000313" key="2">
    <source>
        <dbReference type="EMBL" id="KAA6310544.1"/>
    </source>
</evidence>
<evidence type="ECO:0000259" key="1">
    <source>
        <dbReference type="PROSITE" id="PS50943"/>
    </source>
</evidence>
<feature type="domain" description="HTH cro/C1-type" evidence="1">
    <location>
        <begin position="27"/>
        <end position="79"/>
    </location>
</feature>
<reference evidence="2" key="1">
    <citation type="submission" date="2019-03" db="EMBL/GenBank/DDBJ databases">
        <title>Single cell metagenomics reveals metabolic interactions within the superorganism composed of flagellate Streblomastix strix and complex community of Bacteroidetes bacteria on its surface.</title>
        <authorList>
            <person name="Treitli S.C."/>
            <person name="Kolisko M."/>
            <person name="Husnik F."/>
            <person name="Keeling P."/>
            <person name="Hampl V."/>
        </authorList>
    </citation>
    <scope>NUCLEOTIDE SEQUENCE</scope>
    <source>
        <strain evidence="2">STM</strain>
    </source>
</reference>
<name>A0A5J4PPQ3_9ZZZZ</name>
<dbReference type="InterPro" id="IPR001387">
    <property type="entry name" value="Cro/C1-type_HTH"/>
</dbReference>